<feature type="domain" description="ZNFX1" evidence="4">
    <location>
        <begin position="92"/>
        <end position="195"/>
    </location>
</feature>
<dbReference type="InterPro" id="IPR045055">
    <property type="entry name" value="DNA2/NAM7-like"/>
</dbReference>
<dbReference type="InterPro" id="IPR057373">
    <property type="entry name" value="ZNFX1"/>
</dbReference>
<dbReference type="Pfam" id="PF13086">
    <property type="entry name" value="AAA_11"/>
    <property type="match status" value="1"/>
</dbReference>
<dbReference type="OrthoDB" id="409395at2759"/>
<feature type="transmembrane region" description="Helical" evidence="1">
    <location>
        <begin position="97"/>
        <end position="115"/>
    </location>
</feature>
<sequence length="1003" mass="115075">MMRRTDARIKDETVIVRKYQSLGIHNFRGTSVFPTITDIEEEDYPEPPENAWHRAYGSTEEYLKTHFHLLRADCMLPIRDAIRAYQSGTVDENDMMIYIRVHLVSLLFTGVGLVHRMSFLVDGCRVNWRQTKRLIPGTLVCLSTDDFKHYRFATVVERDIDLLSDPRDLRIGIMFQDNNPELDFNPDIRYVMIESMQGYFEAYRHVLKCLQEINPATLPFQKHLVELCPDLEPPPYSRSNPNFENPDCLAKSTKSLVAHLKGDAKAHLKCKDNKEPDTVEIEEDPIQPNVAEAMDRLLRRELAIVQGPPGTGKTFLGLLTAHMMLEYCHLKTTNPIIVICQTNHALDQFLEGVMKFEERVIRVGSRSKSPTVSEITLYKTRVHYKENPADAHRDGVKLTLPIKFYKLKDSLERDMQKLVEEMATEYVALSKLLELNIITVTQCDSFADDEWITGATQNDEEPTVQSWLQAVPHAFDPNAISAFDDTLLKEDFVPEIDEEELEERVDEFMVGNIEETKIFGTNVDLKETIVCHLNDVAVGDVTQFLGMPNVHDIPVNKRLGVYKVWLKQYHASIEKQLGELHARLRLVCENIQRQRRLNDVEILKTARVIGMTTTAASKYHEQLCLIRPKIMICEEASEALEAHLTCALTPTIEHFLLIGDHEQLRPSMSVNDLSEKGINISMFERLVLNRFPYTMLDCQRRMRPEISRLVRPIYKTLTDHNSVRQFDSIRGMVNNLWFLTHDEPDMLGPNNSHVNMHEVNIAARLATYLIQQDYSPSQITILTMYSGQRNKIMERLRQAPLHGPEMIRVSTVDGYQGEENDIIILSLVRSNTKNSIGFLKTSNRVCVALSRARKGLYIVGNAKLMMEQSKLWAVIIRGLFHENPESIKSSFPENPQHFRIGNRIQLRCQRHPHMVSSVGIEADFDHVQDVTIACAALFAKYKRNPARLQAPPFHQKEEKEIANYDNDGDKIEAFGTSDEMSKTFGTFVFNKPRSPFNIPDSAQ</sequence>
<feature type="domain" description="DNA2/NAM7 helicase helicase" evidence="2">
    <location>
        <begin position="291"/>
        <end position="666"/>
    </location>
</feature>
<reference evidence="5" key="1">
    <citation type="journal article" date="2020" name="Fungal Divers.">
        <title>Resolving the Mortierellaceae phylogeny through synthesis of multi-gene phylogenetics and phylogenomics.</title>
        <authorList>
            <person name="Vandepol N."/>
            <person name="Liber J."/>
            <person name="Desiro A."/>
            <person name="Na H."/>
            <person name="Kennedy M."/>
            <person name="Barry K."/>
            <person name="Grigoriev I.V."/>
            <person name="Miller A.N."/>
            <person name="O'Donnell K."/>
            <person name="Stajich J.E."/>
            <person name="Bonito G."/>
        </authorList>
    </citation>
    <scope>NUCLEOTIDE SEQUENCE</scope>
    <source>
        <strain evidence="5">KOD1015</strain>
    </source>
</reference>
<dbReference type="SUPFAM" id="SSF52540">
    <property type="entry name" value="P-loop containing nucleoside triphosphate hydrolases"/>
    <property type="match status" value="1"/>
</dbReference>
<accession>A0A9P6G3S8</accession>
<proteinExistence type="predicted"/>
<dbReference type="InterPro" id="IPR041679">
    <property type="entry name" value="DNA2/NAM7-like_C"/>
</dbReference>
<dbReference type="PANTHER" id="PTHR10887:SF341">
    <property type="entry name" value="NFX1-TYPE ZINC FINGER-CONTAINING PROTEIN 1"/>
    <property type="match status" value="1"/>
</dbReference>
<dbReference type="FunFam" id="3.40.50.300:FF:001366">
    <property type="entry name" value="ATP binding protein, putative"/>
    <property type="match status" value="1"/>
</dbReference>
<dbReference type="CDD" id="cd18808">
    <property type="entry name" value="SF1_C_Upf1"/>
    <property type="match status" value="1"/>
</dbReference>
<dbReference type="Proteomes" id="UP000780801">
    <property type="component" value="Unassembled WGS sequence"/>
</dbReference>
<dbReference type="InterPro" id="IPR041677">
    <property type="entry name" value="DNA2/NAM7_AAA_11"/>
</dbReference>
<evidence type="ECO:0000313" key="5">
    <source>
        <dbReference type="EMBL" id="KAF9586547.1"/>
    </source>
</evidence>
<organism evidence="5 6">
    <name type="scientific">Lunasporangiospora selenospora</name>
    <dbReference type="NCBI Taxonomy" id="979761"/>
    <lineage>
        <taxon>Eukaryota</taxon>
        <taxon>Fungi</taxon>
        <taxon>Fungi incertae sedis</taxon>
        <taxon>Mucoromycota</taxon>
        <taxon>Mortierellomycotina</taxon>
        <taxon>Mortierellomycetes</taxon>
        <taxon>Mortierellales</taxon>
        <taxon>Mortierellaceae</taxon>
        <taxon>Lunasporangiospora</taxon>
    </lineage>
</organism>
<name>A0A9P6G3S8_9FUNG</name>
<evidence type="ECO:0000313" key="6">
    <source>
        <dbReference type="Proteomes" id="UP000780801"/>
    </source>
</evidence>
<dbReference type="Gene3D" id="3.40.50.300">
    <property type="entry name" value="P-loop containing nucleotide triphosphate hydrolases"/>
    <property type="match status" value="3"/>
</dbReference>
<dbReference type="GO" id="GO:0031380">
    <property type="term" value="C:nuclear RNA-directed RNA polymerase complex"/>
    <property type="evidence" value="ECO:0007669"/>
    <property type="project" value="TreeGrafter"/>
</dbReference>
<keyword evidence="1" id="KW-0472">Membrane</keyword>
<evidence type="ECO:0000259" key="4">
    <source>
        <dbReference type="Pfam" id="PF25396"/>
    </source>
</evidence>
<gene>
    <name evidence="5" type="primary">ZNFX1</name>
    <name evidence="5" type="ORF">BGW38_002544</name>
</gene>
<dbReference type="InterPro" id="IPR027417">
    <property type="entry name" value="P-loop_NTPase"/>
</dbReference>
<protein>
    <submittedName>
        <fullName evidence="5">NFX1-type zinc finger-containing protein 1</fullName>
    </submittedName>
</protein>
<dbReference type="AlphaFoldDB" id="A0A9P6G3S8"/>
<evidence type="ECO:0000259" key="3">
    <source>
        <dbReference type="Pfam" id="PF13087"/>
    </source>
</evidence>
<keyword evidence="1" id="KW-0812">Transmembrane</keyword>
<dbReference type="Pfam" id="PF25396">
    <property type="entry name" value="ZNFX1"/>
    <property type="match status" value="1"/>
</dbReference>
<dbReference type="GO" id="GO:0031048">
    <property type="term" value="P:regulatory ncRNA-mediated heterochromatin formation"/>
    <property type="evidence" value="ECO:0007669"/>
    <property type="project" value="TreeGrafter"/>
</dbReference>
<evidence type="ECO:0000259" key="2">
    <source>
        <dbReference type="Pfam" id="PF13086"/>
    </source>
</evidence>
<dbReference type="PANTHER" id="PTHR10887">
    <property type="entry name" value="DNA2/NAM7 HELICASE FAMILY"/>
    <property type="match status" value="1"/>
</dbReference>
<keyword evidence="1" id="KW-1133">Transmembrane helix</keyword>
<dbReference type="Pfam" id="PF13087">
    <property type="entry name" value="AAA_12"/>
    <property type="match status" value="1"/>
</dbReference>
<dbReference type="InterPro" id="IPR047187">
    <property type="entry name" value="SF1_C_Upf1"/>
</dbReference>
<evidence type="ECO:0000256" key="1">
    <source>
        <dbReference type="SAM" id="Phobius"/>
    </source>
</evidence>
<feature type="domain" description="DNA2/NAM7 helicase-like C-terminal" evidence="3">
    <location>
        <begin position="679"/>
        <end position="863"/>
    </location>
</feature>
<keyword evidence="6" id="KW-1185">Reference proteome</keyword>
<dbReference type="GO" id="GO:0004386">
    <property type="term" value="F:helicase activity"/>
    <property type="evidence" value="ECO:0007669"/>
    <property type="project" value="InterPro"/>
</dbReference>
<comment type="caution">
    <text evidence="5">The sequence shown here is derived from an EMBL/GenBank/DDBJ whole genome shotgun (WGS) entry which is preliminary data.</text>
</comment>
<dbReference type="EMBL" id="JAABOA010000019">
    <property type="protein sequence ID" value="KAF9586547.1"/>
    <property type="molecule type" value="Genomic_DNA"/>
</dbReference>